<comment type="caution">
    <text evidence="4">The sequence shown here is derived from an EMBL/GenBank/DDBJ whole genome shotgun (WGS) entry which is preliminary data.</text>
</comment>
<accession>A0A1J5QHL4</accession>
<comment type="similarity">
    <text evidence="1">Belongs to the HscB family.</text>
</comment>
<dbReference type="InterPro" id="IPR004640">
    <property type="entry name" value="HscB"/>
</dbReference>
<gene>
    <name evidence="4" type="ORF">GALL_387700</name>
</gene>
<evidence type="ECO:0000313" key="4">
    <source>
        <dbReference type="EMBL" id="OIQ79492.1"/>
    </source>
</evidence>
<evidence type="ECO:0000256" key="2">
    <source>
        <dbReference type="ARBA" id="ARBA00023186"/>
    </source>
</evidence>
<dbReference type="GO" id="GO:0044571">
    <property type="term" value="P:[2Fe-2S] cluster assembly"/>
    <property type="evidence" value="ECO:0007669"/>
    <property type="project" value="InterPro"/>
</dbReference>
<feature type="domain" description="J" evidence="3">
    <location>
        <begin position="43"/>
        <end position="115"/>
    </location>
</feature>
<dbReference type="InterPro" id="IPR001623">
    <property type="entry name" value="DnaJ_domain"/>
</dbReference>
<dbReference type="Gene3D" id="1.20.1280.20">
    <property type="entry name" value="HscB, C-terminal domain"/>
    <property type="match status" value="1"/>
</dbReference>
<organism evidence="4">
    <name type="scientific">mine drainage metagenome</name>
    <dbReference type="NCBI Taxonomy" id="410659"/>
    <lineage>
        <taxon>unclassified sequences</taxon>
        <taxon>metagenomes</taxon>
        <taxon>ecological metagenomes</taxon>
    </lineage>
</organism>
<sequence>MMNQETFSAAAALLPCWSCKGPVAARALFCSTCGAVQAPGQADHFTRLGLPRGFALAAADLDRQYFGFQRRLHPDRFATRSPKERALSQQQATALNDAYETLKDPLRRAAYLLRLAGRVVDVEQAGTVDDPALLMEAMEMREALAEAAEPEAVAALQAKAERDVAACVADLAAAFAADDLDGAGRLTTRLKYLGKLADEAKARRMRLTRHDF</sequence>
<reference evidence="4" key="1">
    <citation type="submission" date="2016-10" db="EMBL/GenBank/DDBJ databases">
        <title>Sequence of Gallionella enrichment culture.</title>
        <authorList>
            <person name="Poehlein A."/>
            <person name="Muehling M."/>
            <person name="Daniel R."/>
        </authorList>
    </citation>
    <scope>NUCLEOTIDE SEQUENCE</scope>
</reference>
<dbReference type="SUPFAM" id="SSF47144">
    <property type="entry name" value="HSC20 (HSCB), C-terminal oligomerisation domain"/>
    <property type="match status" value="1"/>
</dbReference>
<dbReference type="GO" id="GO:0051259">
    <property type="term" value="P:protein complex oligomerization"/>
    <property type="evidence" value="ECO:0007669"/>
    <property type="project" value="InterPro"/>
</dbReference>
<dbReference type="Pfam" id="PF07743">
    <property type="entry name" value="HSCB_C"/>
    <property type="match status" value="1"/>
</dbReference>
<dbReference type="EMBL" id="MLJW01001204">
    <property type="protein sequence ID" value="OIQ79492.1"/>
    <property type="molecule type" value="Genomic_DNA"/>
</dbReference>
<proteinExistence type="inferred from homology"/>
<evidence type="ECO:0000259" key="3">
    <source>
        <dbReference type="PROSITE" id="PS50076"/>
    </source>
</evidence>
<dbReference type="InterPro" id="IPR009073">
    <property type="entry name" value="HscB_oligo_C"/>
</dbReference>
<dbReference type="SUPFAM" id="SSF46565">
    <property type="entry name" value="Chaperone J-domain"/>
    <property type="match status" value="1"/>
</dbReference>
<dbReference type="PROSITE" id="PS50076">
    <property type="entry name" value="DNAJ_2"/>
    <property type="match status" value="1"/>
</dbReference>
<dbReference type="Gene3D" id="1.10.287.110">
    <property type="entry name" value="DnaJ domain"/>
    <property type="match status" value="1"/>
</dbReference>
<dbReference type="SMART" id="SM00271">
    <property type="entry name" value="DnaJ"/>
    <property type="match status" value="1"/>
</dbReference>
<dbReference type="GO" id="GO:0051087">
    <property type="term" value="F:protein-folding chaperone binding"/>
    <property type="evidence" value="ECO:0007669"/>
    <property type="project" value="InterPro"/>
</dbReference>
<dbReference type="PANTHER" id="PTHR14021:SF15">
    <property type="entry name" value="IRON-SULFUR CLUSTER CO-CHAPERONE PROTEIN HSCB"/>
    <property type="match status" value="1"/>
</dbReference>
<dbReference type="InterPro" id="IPR036386">
    <property type="entry name" value="HscB_C_sf"/>
</dbReference>
<dbReference type="NCBIfam" id="TIGR00714">
    <property type="entry name" value="hscB"/>
    <property type="match status" value="1"/>
</dbReference>
<dbReference type="InterPro" id="IPR036869">
    <property type="entry name" value="J_dom_sf"/>
</dbReference>
<dbReference type="PANTHER" id="PTHR14021">
    <property type="entry name" value="IRON-SULFUR CLUSTER CO-CHAPERONE PROTEIN HSCB"/>
    <property type="match status" value="1"/>
</dbReference>
<evidence type="ECO:0000256" key="1">
    <source>
        <dbReference type="ARBA" id="ARBA00010476"/>
    </source>
</evidence>
<dbReference type="HAMAP" id="MF_00682">
    <property type="entry name" value="HscB"/>
    <property type="match status" value="1"/>
</dbReference>
<dbReference type="GO" id="GO:0001671">
    <property type="term" value="F:ATPase activator activity"/>
    <property type="evidence" value="ECO:0007669"/>
    <property type="project" value="InterPro"/>
</dbReference>
<dbReference type="AlphaFoldDB" id="A0A1J5QHL4"/>
<dbReference type="CDD" id="cd06257">
    <property type="entry name" value="DnaJ"/>
    <property type="match status" value="1"/>
</dbReference>
<keyword evidence="2" id="KW-0143">Chaperone</keyword>
<dbReference type="GO" id="GO:0005739">
    <property type="term" value="C:mitochondrion"/>
    <property type="evidence" value="ECO:0007669"/>
    <property type="project" value="TreeGrafter"/>
</dbReference>
<protein>
    <recommendedName>
        <fullName evidence="3">J domain-containing protein</fullName>
    </recommendedName>
</protein>
<name>A0A1J5QHL4_9ZZZZ</name>